<proteinExistence type="predicted"/>
<dbReference type="EMBL" id="BART01035924">
    <property type="protein sequence ID" value="GAH06252.1"/>
    <property type="molecule type" value="Genomic_DNA"/>
</dbReference>
<organism evidence="1">
    <name type="scientific">marine sediment metagenome</name>
    <dbReference type="NCBI Taxonomy" id="412755"/>
    <lineage>
        <taxon>unclassified sequences</taxon>
        <taxon>metagenomes</taxon>
        <taxon>ecological metagenomes</taxon>
    </lineage>
</organism>
<protein>
    <submittedName>
        <fullName evidence="1">Uncharacterized protein</fullName>
    </submittedName>
</protein>
<sequence length="51" mass="5926">MSIKVKTKGRICNDLLCPFRIRVHNKIYYDNIMLDLLCKATCSYGEMLENG</sequence>
<evidence type="ECO:0000313" key="1">
    <source>
        <dbReference type="EMBL" id="GAH06252.1"/>
    </source>
</evidence>
<comment type="caution">
    <text evidence="1">The sequence shown here is derived from an EMBL/GenBank/DDBJ whole genome shotgun (WGS) entry which is preliminary data.</text>
</comment>
<name>X1CF19_9ZZZZ</name>
<reference evidence="1" key="1">
    <citation type="journal article" date="2014" name="Front. Microbiol.">
        <title>High frequency of phylogenetically diverse reductive dehalogenase-homologous genes in deep subseafloor sedimentary metagenomes.</title>
        <authorList>
            <person name="Kawai M."/>
            <person name="Futagami T."/>
            <person name="Toyoda A."/>
            <person name="Takaki Y."/>
            <person name="Nishi S."/>
            <person name="Hori S."/>
            <person name="Arai W."/>
            <person name="Tsubouchi T."/>
            <person name="Morono Y."/>
            <person name="Uchiyama I."/>
            <person name="Ito T."/>
            <person name="Fujiyama A."/>
            <person name="Inagaki F."/>
            <person name="Takami H."/>
        </authorList>
    </citation>
    <scope>NUCLEOTIDE SEQUENCE</scope>
    <source>
        <strain evidence="1">Expedition CK06-06</strain>
    </source>
</reference>
<gene>
    <name evidence="1" type="ORF">S01H4_60797</name>
</gene>
<dbReference type="AlphaFoldDB" id="X1CF19"/>
<accession>X1CF19</accession>